<dbReference type="Proteomes" id="UP000429811">
    <property type="component" value="Unassembled WGS sequence"/>
</dbReference>
<proteinExistence type="predicted"/>
<sequence length="313" mass="33928">MKKKVSFALCTALMLCSMSVAALAAEPMTEADTVSTMISAADTLPSVSAYPAEVRASEENGVYRLEKVYYLTAKDDPATIPTADFEREGRTYTLLDLLKNDQTETDTREHIEVVTLESKTKDMAEILKMLEPKLEVKTEDGYEGVLSLDHTTIQVEAAGYGTSSRTVTAERTYPNLSDADVSLVPKSVNENGRTLTLADVSWQEAAVDPTDGYDIPIRYTAVASYTGTATSKYATGYTVTADYKGDVTRTSCDTVVYTAVFSSVGNTAVKTGRSSFNWLWLLIPAGAAALGGCGYAGYKGYRHYINKKRGYAA</sequence>
<dbReference type="AlphaFoldDB" id="A0A6I2RVK3"/>
<reference evidence="3 4" key="1">
    <citation type="journal article" date="2019" name="Nat. Med.">
        <title>A library of human gut bacterial isolates paired with longitudinal multiomics data enables mechanistic microbiome research.</title>
        <authorList>
            <person name="Poyet M."/>
            <person name="Groussin M."/>
            <person name="Gibbons S.M."/>
            <person name="Avila-Pacheco J."/>
            <person name="Jiang X."/>
            <person name="Kearney S.M."/>
            <person name="Perrotta A.R."/>
            <person name="Berdy B."/>
            <person name="Zhao S."/>
            <person name="Lieberman T.D."/>
            <person name="Swanson P.K."/>
            <person name="Smith M."/>
            <person name="Roesemann S."/>
            <person name="Alexander J.E."/>
            <person name="Rich S.A."/>
            <person name="Livny J."/>
            <person name="Vlamakis H."/>
            <person name="Clish C."/>
            <person name="Bullock K."/>
            <person name="Deik A."/>
            <person name="Scott J."/>
            <person name="Pierce K.A."/>
            <person name="Xavier R.J."/>
            <person name="Alm E.J."/>
        </authorList>
    </citation>
    <scope>NUCLEOTIDE SEQUENCE [LARGE SCALE GENOMIC DNA]</scope>
    <source>
        <strain evidence="3 4">BIOML-A5</strain>
    </source>
</reference>
<feature type="transmembrane region" description="Helical" evidence="1">
    <location>
        <begin position="278"/>
        <end position="298"/>
    </location>
</feature>
<keyword evidence="1" id="KW-0472">Membrane</keyword>
<keyword evidence="1" id="KW-1133">Transmembrane helix</keyword>
<keyword evidence="2" id="KW-0732">Signal</keyword>
<evidence type="ECO:0000256" key="1">
    <source>
        <dbReference type="SAM" id="Phobius"/>
    </source>
</evidence>
<evidence type="ECO:0008006" key="5">
    <source>
        <dbReference type="Google" id="ProtNLM"/>
    </source>
</evidence>
<feature type="chain" id="PRO_5026336820" description="Cell wall anchor protein" evidence="2">
    <location>
        <begin position="25"/>
        <end position="313"/>
    </location>
</feature>
<keyword evidence="1" id="KW-0812">Transmembrane</keyword>
<accession>A0A6I2RVK3</accession>
<comment type="caution">
    <text evidence="3">The sequence shown here is derived from an EMBL/GenBank/DDBJ whole genome shotgun (WGS) entry which is preliminary data.</text>
</comment>
<feature type="signal peptide" evidence="2">
    <location>
        <begin position="1"/>
        <end position="24"/>
    </location>
</feature>
<dbReference type="EMBL" id="WKPO01000058">
    <property type="protein sequence ID" value="MSB51159.1"/>
    <property type="molecule type" value="Genomic_DNA"/>
</dbReference>
<evidence type="ECO:0000313" key="3">
    <source>
        <dbReference type="EMBL" id="MSB51159.1"/>
    </source>
</evidence>
<protein>
    <recommendedName>
        <fullName evidence="5">Cell wall anchor protein</fullName>
    </recommendedName>
</protein>
<name>A0A6I2RVK3_FLAPL</name>
<organism evidence="3 4">
    <name type="scientific">Flavonifractor plautii</name>
    <name type="common">Fusobacterium plautii</name>
    <dbReference type="NCBI Taxonomy" id="292800"/>
    <lineage>
        <taxon>Bacteria</taxon>
        <taxon>Bacillati</taxon>
        <taxon>Bacillota</taxon>
        <taxon>Clostridia</taxon>
        <taxon>Eubacteriales</taxon>
        <taxon>Oscillospiraceae</taxon>
        <taxon>Flavonifractor</taxon>
    </lineage>
</organism>
<dbReference type="RefSeq" id="WP_154250976.1">
    <property type="nucleotide sequence ID" value="NZ_WKPO01000058.1"/>
</dbReference>
<gene>
    <name evidence="3" type="ORF">GKE90_21150</name>
</gene>
<evidence type="ECO:0000256" key="2">
    <source>
        <dbReference type="SAM" id="SignalP"/>
    </source>
</evidence>
<evidence type="ECO:0000313" key="4">
    <source>
        <dbReference type="Proteomes" id="UP000429811"/>
    </source>
</evidence>